<evidence type="ECO:0008006" key="4">
    <source>
        <dbReference type="Google" id="ProtNLM"/>
    </source>
</evidence>
<reference evidence="2" key="1">
    <citation type="submission" date="2020-11" db="EMBL/GenBank/DDBJ databases">
        <authorList>
            <consortium name="DOE Joint Genome Institute"/>
            <person name="Ahrendt S."/>
            <person name="Riley R."/>
            <person name="Andreopoulos W."/>
            <person name="Labutti K."/>
            <person name="Pangilinan J."/>
            <person name="Ruiz-Duenas F.J."/>
            <person name="Barrasa J.M."/>
            <person name="Sanchez-Garcia M."/>
            <person name="Camarero S."/>
            <person name="Miyauchi S."/>
            <person name="Serrano A."/>
            <person name="Linde D."/>
            <person name="Babiker R."/>
            <person name="Drula E."/>
            <person name="Ayuso-Fernandez I."/>
            <person name="Pacheco R."/>
            <person name="Padilla G."/>
            <person name="Ferreira P."/>
            <person name="Barriuso J."/>
            <person name="Kellner H."/>
            <person name="Castanera R."/>
            <person name="Alfaro M."/>
            <person name="Ramirez L."/>
            <person name="Pisabarro A.G."/>
            <person name="Kuo A."/>
            <person name="Tritt A."/>
            <person name="Lipzen A."/>
            <person name="He G."/>
            <person name="Yan M."/>
            <person name="Ng V."/>
            <person name="Cullen D."/>
            <person name="Martin F."/>
            <person name="Rosso M.-N."/>
            <person name="Henrissat B."/>
            <person name="Hibbett D."/>
            <person name="Martinez A.T."/>
            <person name="Grigoriev I.V."/>
        </authorList>
    </citation>
    <scope>NUCLEOTIDE SEQUENCE</scope>
    <source>
        <strain evidence="2">CIRM-BRFM 674</strain>
    </source>
</reference>
<evidence type="ECO:0000313" key="3">
    <source>
        <dbReference type="Proteomes" id="UP000807469"/>
    </source>
</evidence>
<evidence type="ECO:0000256" key="1">
    <source>
        <dbReference type="SAM" id="MobiDB-lite"/>
    </source>
</evidence>
<dbReference type="OrthoDB" id="419694at2759"/>
<dbReference type="InterPro" id="IPR002745">
    <property type="entry name" value="Ptrans_KptA/Tpt1"/>
</dbReference>
<organism evidence="2 3">
    <name type="scientific">Pholiota conissans</name>
    <dbReference type="NCBI Taxonomy" id="109636"/>
    <lineage>
        <taxon>Eukaryota</taxon>
        <taxon>Fungi</taxon>
        <taxon>Dikarya</taxon>
        <taxon>Basidiomycota</taxon>
        <taxon>Agaricomycotina</taxon>
        <taxon>Agaricomycetes</taxon>
        <taxon>Agaricomycetidae</taxon>
        <taxon>Agaricales</taxon>
        <taxon>Agaricineae</taxon>
        <taxon>Strophariaceae</taxon>
        <taxon>Pholiota</taxon>
    </lineage>
</organism>
<dbReference type="EMBL" id="MU155163">
    <property type="protein sequence ID" value="KAF9482628.1"/>
    <property type="molecule type" value="Genomic_DNA"/>
</dbReference>
<dbReference type="AlphaFoldDB" id="A0A9P5Z722"/>
<keyword evidence="3" id="KW-1185">Reference proteome</keyword>
<dbReference type="GO" id="GO:0000215">
    <property type="term" value="F:tRNA 2'-phosphotransferase activity"/>
    <property type="evidence" value="ECO:0007669"/>
    <property type="project" value="TreeGrafter"/>
</dbReference>
<feature type="compositionally biased region" description="Polar residues" evidence="1">
    <location>
        <begin position="22"/>
        <end position="38"/>
    </location>
</feature>
<name>A0A9P5Z722_9AGAR</name>
<dbReference type="PANTHER" id="PTHR12684:SF2">
    <property type="entry name" value="TRNA 2'-PHOSPHOTRANSFERASE 1"/>
    <property type="match status" value="1"/>
</dbReference>
<proteinExistence type="predicted"/>
<dbReference type="GO" id="GO:0006388">
    <property type="term" value="P:tRNA splicing, via endonucleolytic cleavage and ligation"/>
    <property type="evidence" value="ECO:0007669"/>
    <property type="project" value="TreeGrafter"/>
</dbReference>
<evidence type="ECO:0000313" key="2">
    <source>
        <dbReference type="EMBL" id="KAF9482628.1"/>
    </source>
</evidence>
<dbReference type="Pfam" id="PF01885">
    <property type="entry name" value="PTS_2-RNA"/>
    <property type="match status" value="1"/>
</dbReference>
<dbReference type="PANTHER" id="PTHR12684">
    <property type="entry name" value="PUTATIVE PHOSPHOTRANSFERASE"/>
    <property type="match status" value="1"/>
</dbReference>
<sequence>MTFDSGHQRTTSHAYLTGARRYNSSAPGPSSSNKTSKQTEPEEFVPPKLFPIKFNQPTVDPRLPQLSPKPLSKAKPDSEGYIHLEEDIPVEISRFDFDQDNPRKSARPPIPIMKKQTFHGDTALGLSELLQSNQVESRDAKALFGVLAGWLLRHEARNMGYGVAPDGFLRFPPFSTYTVDQLAQLAESDEKDRFEVARLPDFVEGVIQDMWWIRARRMHSIPGVSPHTKRVIRPEKLHIVEYRTRPGNWEFIRKNGIPEGPEKMIRLFQPPGADLFLERIPPNTEVLSITIDSQKALELGVTFFHTNDVRLYAVGTPSLGVIPFEACRSAVILNVSKEKLK</sequence>
<dbReference type="Proteomes" id="UP000807469">
    <property type="component" value="Unassembled WGS sequence"/>
</dbReference>
<dbReference type="SUPFAM" id="SSF56399">
    <property type="entry name" value="ADP-ribosylation"/>
    <property type="match status" value="1"/>
</dbReference>
<comment type="caution">
    <text evidence="2">The sequence shown here is derived from an EMBL/GenBank/DDBJ whole genome shotgun (WGS) entry which is preliminary data.</text>
</comment>
<accession>A0A9P5Z722</accession>
<gene>
    <name evidence="2" type="ORF">BDN70DRAFT_892403</name>
</gene>
<protein>
    <recommendedName>
        <fullName evidence="4">2'-phosphotransferase</fullName>
    </recommendedName>
</protein>
<feature type="region of interest" description="Disordered" evidence="1">
    <location>
        <begin position="1"/>
        <end position="77"/>
    </location>
</feature>